<dbReference type="GO" id="GO:0005576">
    <property type="term" value="C:extracellular region"/>
    <property type="evidence" value="ECO:0007669"/>
    <property type="project" value="UniProtKB-ARBA"/>
</dbReference>
<dbReference type="SMART" id="SM00282">
    <property type="entry name" value="LamG"/>
    <property type="match status" value="5"/>
</dbReference>
<dbReference type="InterPro" id="IPR013320">
    <property type="entry name" value="ConA-like_dom_sf"/>
</dbReference>
<dbReference type="Gene3D" id="2.60.120.200">
    <property type="match status" value="5"/>
</dbReference>
<dbReference type="InterPro" id="IPR010307">
    <property type="entry name" value="Laminin_dom_II"/>
</dbReference>
<feature type="domain" description="Laminin G" evidence="3">
    <location>
        <begin position="601"/>
        <end position="793"/>
    </location>
</feature>
<reference evidence="5 6" key="1">
    <citation type="submission" date="2013-11" db="EMBL/GenBank/DDBJ databases">
        <title>Draft genome of the bovine lungworm Dictyocaulus viviparus.</title>
        <authorList>
            <person name="Mitreva M."/>
        </authorList>
    </citation>
    <scope>NUCLEOTIDE SEQUENCE [LARGE SCALE GENOMIC DNA]</scope>
    <source>
        <strain evidence="5 6">HannoverDv2000</strain>
    </source>
</reference>
<dbReference type="Pfam" id="PF00054">
    <property type="entry name" value="Laminin_G_1"/>
    <property type="match status" value="1"/>
</dbReference>
<dbReference type="SUPFAM" id="SSF49899">
    <property type="entry name" value="Concanavalin A-like lectins/glucanases"/>
    <property type="match status" value="5"/>
</dbReference>
<dbReference type="Pfam" id="PF00053">
    <property type="entry name" value="EGF_laminin"/>
    <property type="match status" value="1"/>
</dbReference>
<keyword evidence="2" id="KW-0424">Laminin EGF-like domain</keyword>
<proteinExistence type="predicted"/>
<dbReference type="CDD" id="cd00055">
    <property type="entry name" value="EGF_Lam"/>
    <property type="match status" value="1"/>
</dbReference>
<feature type="domain" description="Laminin G" evidence="3">
    <location>
        <begin position="1210"/>
        <end position="1382"/>
    </location>
</feature>
<dbReference type="PROSITE" id="PS50025">
    <property type="entry name" value="LAM_G_DOMAIN"/>
    <property type="match status" value="5"/>
</dbReference>
<keyword evidence="6" id="KW-1185">Reference proteome</keyword>
<dbReference type="PANTHER" id="PTHR15036:SF67">
    <property type="entry name" value="LAMININ SUBUNIT ALPHA-LIKE PROTEIN"/>
    <property type="match status" value="1"/>
</dbReference>
<protein>
    <submittedName>
        <fullName evidence="5">Laminin G domain protein</fullName>
    </submittedName>
</protein>
<dbReference type="PROSITE" id="PS50027">
    <property type="entry name" value="EGF_LAM_2"/>
    <property type="match status" value="1"/>
</dbReference>
<feature type="domain" description="Laminin G" evidence="3">
    <location>
        <begin position="804"/>
        <end position="973"/>
    </location>
</feature>
<evidence type="ECO:0000256" key="2">
    <source>
        <dbReference type="PROSITE-ProRule" id="PRU00460"/>
    </source>
</evidence>
<dbReference type="Pfam" id="PF02210">
    <property type="entry name" value="Laminin_G_2"/>
    <property type="match status" value="4"/>
</dbReference>
<dbReference type="EMBL" id="KN716702">
    <property type="protein sequence ID" value="KJH42157.1"/>
    <property type="molecule type" value="Genomic_DNA"/>
</dbReference>
<dbReference type="PANTHER" id="PTHR15036">
    <property type="entry name" value="PIKACHURIN-LIKE PROTEIN"/>
    <property type="match status" value="1"/>
</dbReference>
<dbReference type="Proteomes" id="UP000053766">
    <property type="component" value="Unassembled WGS sequence"/>
</dbReference>
<dbReference type="OrthoDB" id="10011303at2759"/>
<dbReference type="SMART" id="SM00180">
    <property type="entry name" value="EGF_Lam"/>
    <property type="match status" value="1"/>
</dbReference>
<sequence>MGTVCDVLTGQCHCQEGATGSRCDQCLKSYLRIPKFGCRRCDECVHHLMVDADSLNIHIKHLNISVGNISSATIVGARLSRNLKTVMKLTDIVGLLSGEKYQNFVGYGKITLTNMSQLFNSVERTLVVTTEDVERIMNVTDVAGEILQDIRRRAADASETVDLAKNLVVSLGSHSTALVLGSKWMENAEETLRRLKAVAIDDAPAYSKKISAQLSSLEKQLGSRRKYMVVLQNKLEYLQNKGNKIADYLSNMQILLKESHFTSKQSHNVVFDLSTLKLGGLTKALIDGREKVIYEKAIVSGMLLEVKNLTEQTRDNFEAVGNSMTNLAEIRAELAEATETKRGKRNAFVNKTLLNIKVEQLESEAFHLKETFGTAWTESQNAVEAATAYTNLSGALSIAREKAEWTYDEVFKLSESMHDNNGRIEKVKNTSSSLVEATSNLEHSTLNALKRAAVLTEGRIERLSTMIDAMRRSFDVIKSSFTSSFNSSIFLGIENVASNVSNLLVDSNKILAASRDSLAEIKNETDEVVSSATEAVRGIKKTKSNIKELAVLVPSLLTSFINMQQITGNRSVKVDLCSDKITAIKEMIAIARDAANRIKLGAHFERGSSLDLAVPHKVARSAAHTDISFYFRTEKDHGIPLFFGNEEGSAGTRAVPTDDYIAVEIVNGRPKVIIDLGDGPHVIELSSIVADNQWRKLSVKRIGRSATVTLYRPMSEMAEETKRGTARGIKNILNLHQTMSRIFVGGIPAGSKIASNIRNRHFEGDIEDLTLHGEPVGLWNAKTGGAVDVRGAAPRPAIKGLDGQPGVSLNGDGYLIFQMGYWNPRKRAVFSLSFLTYSPDGLLFFIGKDRDFFALELSAGVVKLSLDFGSGVAQWFENSVTCNDGHWHTIAVARDELHVKMTLDDHWVIEEDAPGEMSELSVTEYLYIGGTPAGVNTRSPIEPFRGCIKSFRLGSDEMNLYASHASKGVRDACSLGIVDTVCFIPVSFLSNRSSAVFVNITAADVLDVSLRFKTRYSTGTLLTIQSDEEDLLNLRLEDNMLVVFVGEDKASLEMNSAADEHWHYVSVLKTKKVIRIDVDDLHSKEIQRSNGDEVSPGELTKMIFGRYGTALFVGCIGDVSYNGDILDFAKAKTHEVSLIGCSLAADAVKTTIAPTSTLPSIWQSEINPPVNLVTGVVTTPATTTETLPVSDDSCALPVEPHSANSEDVEGSRFGLLPNSRLEYEVMPDSFDKSGTFFLRLRATASNGVILFATNDKHTDHIGLFLLNGRLLLSFDTGSGQTLIRSNHSILNGKWHSVRASRRGNESFLVVDEKLTESVVSAGTDSIDTQPPLYLGGIPNELISYARTIAPGVRSEFGGCIREFKLNDKKFDNIAREHGVGDCNTKIESGLYFSKEGGYAILKKEFQVGQMFSAEMEIRPRTQTGVLFSVGVFEYLTVQILNGTVKFTVDSGSGAETLVYSPPVQNALCDGHWHSIKIMKKKNLMTLTVDGKSNLNIMKKSKKPETVTKDPIYLGGVPKSVVSKGIETREPYVGCVRIMNLGSNKKDKTRRKKQLDVSKLDIYGDVNKQECPLD</sequence>
<dbReference type="PROSITE" id="PS00022">
    <property type="entry name" value="EGF_1"/>
    <property type="match status" value="1"/>
</dbReference>
<feature type="domain" description="Laminin EGF-like" evidence="4">
    <location>
        <begin position="1"/>
        <end position="40"/>
    </location>
</feature>
<accession>A0A0D8XEH4</accession>
<dbReference type="InterPro" id="IPR002049">
    <property type="entry name" value="LE_dom"/>
</dbReference>
<evidence type="ECO:0000259" key="3">
    <source>
        <dbReference type="PROSITE" id="PS50025"/>
    </source>
</evidence>
<evidence type="ECO:0000256" key="1">
    <source>
        <dbReference type="ARBA" id="ARBA00023157"/>
    </source>
</evidence>
<reference evidence="6" key="2">
    <citation type="journal article" date="2016" name="Sci. Rep.">
        <title>Dictyocaulus viviparus genome, variome and transcriptome elucidate lungworm biology and support future intervention.</title>
        <authorList>
            <person name="McNulty S.N."/>
            <person name="Strube C."/>
            <person name="Rosa B.A."/>
            <person name="Martin J.C."/>
            <person name="Tyagi R."/>
            <person name="Choi Y.J."/>
            <person name="Wang Q."/>
            <person name="Hallsworth Pepin K."/>
            <person name="Zhang X."/>
            <person name="Ozersky P."/>
            <person name="Wilson R.K."/>
            <person name="Sternberg P.W."/>
            <person name="Gasser R.B."/>
            <person name="Mitreva M."/>
        </authorList>
    </citation>
    <scope>NUCLEOTIDE SEQUENCE [LARGE SCALE GENOMIC DNA]</scope>
    <source>
        <strain evidence="6">HannoverDv2000</strain>
    </source>
</reference>
<comment type="caution">
    <text evidence="2">Lacks conserved residue(s) required for the propagation of feature annotation.</text>
</comment>
<evidence type="ECO:0000313" key="6">
    <source>
        <dbReference type="Proteomes" id="UP000053766"/>
    </source>
</evidence>
<dbReference type="CDD" id="cd00110">
    <property type="entry name" value="LamG"/>
    <property type="match status" value="5"/>
</dbReference>
<dbReference type="Pfam" id="PF06009">
    <property type="entry name" value="Laminin_II"/>
    <property type="match status" value="1"/>
</dbReference>
<dbReference type="STRING" id="29172.A0A0D8XEH4"/>
<dbReference type="GO" id="GO:0016020">
    <property type="term" value="C:membrane"/>
    <property type="evidence" value="ECO:0007669"/>
    <property type="project" value="UniProtKB-SubCell"/>
</dbReference>
<feature type="domain" description="Laminin G" evidence="3">
    <location>
        <begin position="987"/>
        <end position="1141"/>
    </location>
</feature>
<name>A0A0D8XEH4_DICVI</name>
<dbReference type="GO" id="GO:0007155">
    <property type="term" value="P:cell adhesion"/>
    <property type="evidence" value="ECO:0007669"/>
    <property type="project" value="InterPro"/>
</dbReference>
<organism evidence="5 6">
    <name type="scientific">Dictyocaulus viviparus</name>
    <name type="common">Bovine lungworm</name>
    <dbReference type="NCBI Taxonomy" id="29172"/>
    <lineage>
        <taxon>Eukaryota</taxon>
        <taxon>Metazoa</taxon>
        <taxon>Ecdysozoa</taxon>
        <taxon>Nematoda</taxon>
        <taxon>Chromadorea</taxon>
        <taxon>Rhabditida</taxon>
        <taxon>Rhabditina</taxon>
        <taxon>Rhabditomorpha</taxon>
        <taxon>Strongyloidea</taxon>
        <taxon>Metastrongylidae</taxon>
        <taxon>Dictyocaulus</taxon>
    </lineage>
</organism>
<gene>
    <name evidence="5" type="ORF">DICVIV_11863</name>
</gene>
<evidence type="ECO:0000259" key="4">
    <source>
        <dbReference type="PROSITE" id="PS50027"/>
    </source>
</evidence>
<dbReference type="InterPro" id="IPR050372">
    <property type="entry name" value="Neurexin-related_CASP"/>
</dbReference>
<dbReference type="InterPro" id="IPR000742">
    <property type="entry name" value="EGF"/>
</dbReference>
<dbReference type="PROSITE" id="PS01248">
    <property type="entry name" value="EGF_LAM_1"/>
    <property type="match status" value="1"/>
</dbReference>
<feature type="domain" description="Laminin G" evidence="3">
    <location>
        <begin position="1388"/>
        <end position="1570"/>
    </location>
</feature>
<keyword evidence="1 2" id="KW-1015">Disulfide bond</keyword>
<feature type="disulfide bond" evidence="2">
    <location>
        <begin position="14"/>
        <end position="23"/>
    </location>
</feature>
<dbReference type="FunFam" id="2.60.120.200:FF:000160">
    <property type="entry name" value="Laminin subunit alpha-3"/>
    <property type="match status" value="1"/>
</dbReference>
<dbReference type="InterPro" id="IPR001791">
    <property type="entry name" value="Laminin_G"/>
</dbReference>
<dbReference type="Gene3D" id="2.10.25.10">
    <property type="entry name" value="Laminin"/>
    <property type="match status" value="1"/>
</dbReference>
<evidence type="ECO:0000313" key="5">
    <source>
        <dbReference type="EMBL" id="KJH42157.1"/>
    </source>
</evidence>